<evidence type="ECO:0000256" key="1">
    <source>
        <dbReference type="SAM" id="SignalP"/>
    </source>
</evidence>
<dbReference type="AlphaFoldDB" id="A0A7T8GWD5"/>
<keyword evidence="3" id="KW-1185">Reference proteome</keyword>
<feature type="non-terminal residue" evidence="2">
    <location>
        <position position="1"/>
    </location>
</feature>
<sequence>MLGNKSLLFGGILLGLLGFGRPFRQGGFQAFDGGSEGHEEEDSVAIIDPNKLPGEPKGDGTYCLKKVVEIEETEYERGVECQHTLQKKCHLSYITDYSSSPEKKCNTDFKKNCHITFKPVV</sequence>
<feature type="chain" id="PRO_5031181270" evidence="1">
    <location>
        <begin position="23"/>
        <end position="121"/>
    </location>
</feature>
<name>A0A7T8GWD5_CALRO</name>
<feature type="signal peptide" evidence="1">
    <location>
        <begin position="1"/>
        <end position="22"/>
    </location>
</feature>
<reference evidence="3" key="1">
    <citation type="submission" date="2021-01" db="EMBL/GenBank/DDBJ databases">
        <title>Caligus Genome Assembly.</title>
        <authorList>
            <person name="Gallardo-Escarate C."/>
        </authorList>
    </citation>
    <scope>NUCLEOTIDE SEQUENCE [LARGE SCALE GENOMIC DNA]</scope>
</reference>
<accession>A0A7T8GWD5</accession>
<organism evidence="2 3">
    <name type="scientific">Caligus rogercresseyi</name>
    <name type="common">Sea louse</name>
    <dbReference type="NCBI Taxonomy" id="217165"/>
    <lineage>
        <taxon>Eukaryota</taxon>
        <taxon>Metazoa</taxon>
        <taxon>Ecdysozoa</taxon>
        <taxon>Arthropoda</taxon>
        <taxon>Crustacea</taxon>
        <taxon>Multicrustacea</taxon>
        <taxon>Hexanauplia</taxon>
        <taxon>Copepoda</taxon>
        <taxon>Siphonostomatoida</taxon>
        <taxon>Caligidae</taxon>
        <taxon>Caligus</taxon>
    </lineage>
</organism>
<dbReference type="Proteomes" id="UP000595437">
    <property type="component" value="Chromosome 14"/>
</dbReference>
<evidence type="ECO:0000313" key="3">
    <source>
        <dbReference type="Proteomes" id="UP000595437"/>
    </source>
</evidence>
<dbReference type="EMBL" id="CP045903">
    <property type="protein sequence ID" value="QQP39049.1"/>
    <property type="molecule type" value="Genomic_DNA"/>
</dbReference>
<proteinExistence type="predicted"/>
<evidence type="ECO:0000313" key="2">
    <source>
        <dbReference type="EMBL" id="QQP39049.1"/>
    </source>
</evidence>
<gene>
    <name evidence="2" type="ORF">FKW44_019806</name>
</gene>
<keyword evidence="1" id="KW-0732">Signal</keyword>
<protein>
    <submittedName>
        <fullName evidence="2">Uncharacterized protein</fullName>
    </submittedName>
</protein>